<gene>
    <name evidence="2" type="ORF">ANCCAN_21296</name>
</gene>
<accession>A0A368FN04</accession>
<evidence type="ECO:0000313" key="3">
    <source>
        <dbReference type="Proteomes" id="UP000252519"/>
    </source>
</evidence>
<evidence type="ECO:0000256" key="1">
    <source>
        <dbReference type="SAM" id="MobiDB-lite"/>
    </source>
</evidence>
<sequence>MQSFAIDSLIGDKNSSSSTHQAHVSSSSDEDCSHRELRLPPSSSRHHPYSNPGEFGIPFSLYPDEQSWRPRVCSTEVTVCFQML</sequence>
<feature type="compositionally biased region" description="Low complexity" evidence="1">
    <location>
        <begin position="15"/>
        <end position="27"/>
    </location>
</feature>
<proteinExistence type="predicted"/>
<dbReference type="Proteomes" id="UP000252519">
    <property type="component" value="Unassembled WGS sequence"/>
</dbReference>
<comment type="caution">
    <text evidence="2">The sequence shown here is derived from an EMBL/GenBank/DDBJ whole genome shotgun (WGS) entry which is preliminary data.</text>
</comment>
<evidence type="ECO:0000313" key="2">
    <source>
        <dbReference type="EMBL" id="RCN32888.1"/>
    </source>
</evidence>
<name>A0A368FN04_ANCCA</name>
<dbReference type="EMBL" id="JOJR01001012">
    <property type="protein sequence ID" value="RCN32888.1"/>
    <property type="molecule type" value="Genomic_DNA"/>
</dbReference>
<feature type="region of interest" description="Disordered" evidence="1">
    <location>
        <begin position="1"/>
        <end position="51"/>
    </location>
</feature>
<reference evidence="2 3" key="1">
    <citation type="submission" date="2014-10" db="EMBL/GenBank/DDBJ databases">
        <title>Draft genome of the hookworm Ancylostoma caninum.</title>
        <authorList>
            <person name="Mitreva M."/>
        </authorList>
    </citation>
    <scope>NUCLEOTIDE SEQUENCE [LARGE SCALE GENOMIC DNA]</scope>
    <source>
        <strain evidence="2 3">Baltimore</strain>
    </source>
</reference>
<protein>
    <submittedName>
        <fullName evidence="2">Uncharacterized protein</fullName>
    </submittedName>
</protein>
<organism evidence="2 3">
    <name type="scientific">Ancylostoma caninum</name>
    <name type="common">Dog hookworm</name>
    <dbReference type="NCBI Taxonomy" id="29170"/>
    <lineage>
        <taxon>Eukaryota</taxon>
        <taxon>Metazoa</taxon>
        <taxon>Ecdysozoa</taxon>
        <taxon>Nematoda</taxon>
        <taxon>Chromadorea</taxon>
        <taxon>Rhabditida</taxon>
        <taxon>Rhabditina</taxon>
        <taxon>Rhabditomorpha</taxon>
        <taxon>Strongyloidea</taxon>
        <taxon>Ancylostomatidae</taxon>
        <taxon>Ancylostomatinae</taxon>
        <taxon>Ancylostoma</taxon>
    </lineage>
</organism>
<dbReference type="AlphaFoldDB" id="A0A368FN04"/>
<keyword evidence="3" id="KW-1185">Reference proteome</keyword>